<dbReference type="AlphaFoldDB" id="A0AAV4XYT6"/>
<protein>
    <submittedName>
        <fullName evidence="2">Uncharacterized protein</fullName>
    </submittedName>
</protein>
<name>A0AAV4XYT6_CAEEX</name>
<evidence type="ECO:0000313" key="3">
    <source>
        <dbReference type="Proteomes" id="UP001054945"/>
    </source>
</evidence>
<gene>
    <name evidence="2" type="ORF">CEXT_297811</name>
</gene>
<keyword evidence="3" id="KW-1185">Reference proteome</keyword>
<organism evidence="2 3">
    <name type="scientific">Caerostris extrusa</name>
    <name type="common">Bark spider</name>
    <name type="synonym">Caerostris bankana</name>
    <dbReference type="NCBI Taxonomy" id="172846"/>
    <lineage>
        <taxon>Eukaryota</taxon>
        <taxon>Metazoa</taxon>
        <taxon>Ecdysozoa</taxon>
        <taxon>Arthropoda</taxon>
        <taxon>Chelicerata</taxon>
        <taxon>Arachnida</taxon>
        <taxon>Araneae</taxon>
        <taxon>Araneomorphae</taxon>
        <taxon>Entelegynae</taxon>
        <taxon>Araneoidea</taxon>
        <taxon>Araneidae</taxon>
        <taxon>Caerostris</taxon>
    </lineage>
</organism>
<evidence type="ECO:0000313" key="2">
    <source>
        <dbReference type="EMBL" id="GIY99924.1"/>
    </source>
</evidence>
<sequence length="108" mass="12337">MRSKLGGMPIPLTHHNGMLEDPEEDTRGRVRRPVVTLKIVLSSQDSFQQGLKSFSNYGHTRAPNQFEFHSGNWRRSCTPSDKYQDTILEYIQSFPICPLIVISTSPPY</sequence>
<reference evidence="2 3" key="1">
    <citation type="submission" date="2021-06" db="EMBL/GenBank/DDBJ databases">
        <title>Caerostris extrusa draft genome.</title>
        <authorList>
            <person name="Kono N."/>
            <person name="Arakawa K."/>
        </authorList>
    </citation>
    <scope>NUCLEOTIDE SEQUENCE [LARGE SCALE GENOMIC DNA]</scope>
</reference>
<dbReference type="Proteomes" id="UP001054945">
    <property type="component" value="Unassembled WGS sequence"/>
</dbReference>
<accession>A0AAV4XYT6</accession>
<proteinExistence type="predicted"/>
<comment type="caution">
    <text evidence="2">The sequence shown here is derived from an EMBL/GenBank/DDBJ whole genome shotgun (WGS) entry which is preliminary data.</text>
</comment>
<feature type="region of interest" description="Disordered" evidence="1">
    <location>
        <begin position="1"/>
        <end position="28"/>
    </location>
</feature>
<dbReference type="EMBL" id="BPLR01018474">
    <property type="protein sequence ID" value="GIY99924.1"/>
    <property type="molecule type" value="Genomic_DNA"/>
</dbReference>
<evidence type="ECO:0000256" key="1">
    <source>
        <dbReference type="SAM" id="MobiDB-lite"/>
    </source>
</evidence>